<dbReference type="HOGENOM" id="CLU_2928565_0_0_1"/>
<organism evidence="2 3">
    <name type="scientific">Ciona intestinalis</name>
    <name type="common">Transparent sea squirt</name>
    <name type="synonym">Ascidia intestinalis</name>
    <dbReference type="NCBI Taxonomy" id="7719"/>
    <lineage>
        <taxon>Eukaryota</taxon>
        <taxon>Metazoa</taxon>
        <taxon>Chordata</taxon>
        <taxon>Tunicata</taxon>
        <taxon>Ascidiacea</taxon>
        <taxon>Phlebobranchia</taxon>
        <taxon>Cionidae</taxon>
        <taxon>Ciona</taxon>
    </lineage>
</organism>
<keyword evidence="3" id="KW-1185">Reference proteome</keyword>
<dbReference type="AlphaFoldDB" id="H2Y1E9"/>
<name>H2Y1E9_CIOIN</name>
<sequence length="61" mass="7714">MEEKKNRKRKRERDNHGRRKRHRTLCWKLYYDCYVGRWWLHQRHSRSCIHPGFRSTVDTSA</sequence>
<accession>H2Y1E9</accession>
<evidence type="ECO:0000313" key="2">
    <source>
        <dbReference type="Ensembl" id="ENSCINP00000035733.1"/>
    </source>
</evidence>
<reference evidence="3" key="1">
    <citation type="journal article" date="2002" name="Science">
        <title>The draft genome of Ciona intestinalis: insights into chordate and vertebrate origins.</title>
        <authorList>
            <person name="Dehal P."/>
            <person name="Satou Y."/>
            <person name="Campbell R.K."/>
            <person name="Chapman J."/>
            <person name="Degnan B."/>
            <person name="De Tomaso A."/>
            <person name="Davidson B."/>
            <person name="Di Gregorio A."/>
            <person name="Gelpke M."/>
            <person name="Goodstein D.M."/>
            <person name="Harafuji N."/>
            <person name="Hastings K.E."/>
            <person name="Ho I."/>
            <person name="Hotta K."/>
            <person name="Huang W."/>
            <person name="Kawashima T."/>
            <person name="Lemaire P."/>
            <person name="Martinez D."/>
            <person name="Meinertzhagen I.A."/>
            <person name="Necula S."/>
            <person name="Nonaka M."/>
            <person name="Putnam N."/>
            <person name="Rash S."/>
            <person name="Saiga H."/>
            <person name="Satake M."/>
            <person name="Terry A."/>
            <person name="Yamada L."/>
            <person name="Wang H.G."/>
            <person name="Awazu S."/>
            <person name="Azumi K."/>
            <person name="Boore J."/>
            <person name="Branno M."/>
            <person name="Chin-Bow S."/>
            <person name="DeSantis R."/>
            <person name="Doyle S."/>
            <person name="Francino P."/>
            <person name="Keys D.N."/>
            <person name="Haga S."/>
            <person name="Hayashi H."/>
            <person name="Hino K."/>
            <person name="Imai K.S."/>
            <person name="Inaba K."/>
            <person name="Kano S."/>
            <person name="Kobayashi K."/>
            <person name="Kobayashi M."/>
            <person name="Lee B.I."/>
            <person name="Makabe K.W."/>
            <person name="Manohar C."/>
            <person name="Matassi G."/>
            <person name="Medina M."/>
            <person name="Mochizuki Y."/>
            <person name="Mount S."/>
            <person name="Morishita T."/>
            <person name="Miura S."/>
            <person name="Nakayama A."/>
            <person name="Nishizaka S."/>
            <person name="Nomoto H."/>
            <person name="Ohta F."/>
            <person name="Oishi K."/>
            <person name="Rigoutsos I."/>
            <person name="Sano M."/>
            <person name="Sasaki A."/>
            <person name="Sasakura Y."/>
            <person name="Shoguchi E."/>
            <person name="Shin-i T."/>
            <person name="Spagnuolo A."/>
            <person name="Stainier D."/>
            <person name="Suzuki M.M."/>
            <person name="Tassy O."/>
            <person name="Takatori N."/>
            <person name="Tokuoka M."/>
            <person name="Yagi K."/>
            <person name="Yoshizaki F."/>
            <person name="Wada S."/>
            <person name="Zhang C."/>
            <person name="Hyatt P.D."/>
            <person name="Larimer F."/>
            <person name="Detter C."/>
            <person name="Doggett N."/>
            <person name="Glavina T."/>
            <person name="Hawkins T."/>
            <person name="Richardson P."/>
            <person name="Lucas S."/>
            <person name="Kohara Y."/>
            <person name="Levine M."/>
            <person name="Satoh N."/>
            <person name="Rokhsar D.S."/>
        </authorList>
    </citation>
    <scope>NUCLEOTIDE SEQUENCE [LARGE SCALE GENOMIC DNA]</scope>
</reference>
<evidence type="ECO:0000313" key="3">
    <source>
        <dbReference type="Proteomes" id="UP000008144"/>
    </source>
</evidence>
<reference evidence="2" key="3">
    <citation type="submission" date="2025-09" db="UniProtKB">
        <authorList>
            <consortium name="Ensembl"/>
        </authorList>
    </citation>
    <scope>IDENTIFICATION</scope>
</reference>
<proteinExistence type="predicted"/>
<protein>
    <submittedName>
        <fullName evidence="2">Uncharacterized protein</fullName>
    </submittedName>
</protein>
<feature type="region of interest" description="Disordered" evidence="1">
    <location>
        <begin position="1"/>
        <end position="21"/>
    </location>
</feature>
<dbReference type="Ensembl" id="ENSCINT00000033077.1">
    <property type="protein sequence ID" value="ENSCINP00000035733.1"/>
    <property type="gene ID" value="ENSCING00000023112.1"/>
</dbReference>
<evidence type="ECO:0000256" key="1">
    <source>
        <dbReference type="SAM" id="MobiDB-lite"/>
    </source>
</evidence>
<dbReference type="InParanoid" id="H2Y1E9"/>
<reference evidence="2" key="2">
    <citation type="submission" date="2025-08" db="UniProtKB">
        <authorList>
            <consortium name="Ensembl"/>
        </authorList>
    </citation>
    <scope>IDENTIFICATION</scope>
</reference>
<dbReference type="Proteomes" id="UP000008144">
    <property type="component" value="Unassembled WGS sequence"/>
</dbReference>